<accession>A0A1H8SAS4</accession>
<evidence type="ECO:0000256" key="3">
    <source>
        <dbReference type="ARBA" id="ARBA00022679"/>
    </source>
</evidence>
<dbReference type="EMBL" id="FOEG01000002">
    <property type="protein sequence ID" value="SEO75474.1"/>
    <property type="molecule type" value="Genomic_DNA"/>
</dbReference>
<evidence type="ECO:0000256" key="1">
    <source>
        <dbReference type="ARBA" id="ARBA00012417"/>
    </source>
</evidence>
<proteinExistence type="inferred from homology"/>
<evidence type="ECO:0000256" key="2">
    <source>
        <dbReference type="ARBA" id="ARBA00017703"/>
    </source>
</evidence>
<dbReference type="Pfam" id="PF06144">
    <property type="entry name" value="DNA_pol3_delta"/>
    <property type="match status" value="1"/>
</dbReference>
<dbReference type="AlphaFoldDB" id="A0A1H8SAS4"/>
<dbReference type="InterPro" id="IPR005790">
    <property type="entry name" value="DNA_polIII_delta"/>
</dbReference>
<dbReference type="GO" id="GO:0006261">
    <property type="term" value="P:DNA-templated DNA replication"/>
    <property type="evidence" value="ECO:0007669"/>
    <property type="project" value="TreeGrafter"/>
</dbReference>
<dbReference type="SUPFAM" id="SSF52540">
    <property type="entry name" value="P-loop containing nucleoside triphosphate hydrolases"/>
    <property type="match status" value="1"/>
</dbReference>
<keyword evidence="12" id="KW-1185">Reference proteome</keyword>
<dbReference type="GO" id="GO:0003677">
    <property type="term" value="F:DNA binding"/>
    <property type="evidence" value="ECO:0007669"/>
    <property type="project" value="InterPro"/>
</dbReference>
<name>A0A1H8SAS4_9GAMM</name>
<evidence type="ECO:0000313" key="11">
    <source>
        <dbReference type="EMBL" id="SEO75474.1"/>
    </source>
</evidence>
<dbReference type="GO" id="GO:0009360">
    <property type="term" value="C:DNA polymerase III complex"/>
    <property type="evidence" value="ECO:0007669"/>
    <property type="project" value="UniProtKB-UniRule"/>
</dbReference>
<dbReference type="InterPro" id="IPR008921">
    <property type="entry name" value="DNA_pol3_clamp-load_cplx_C"/>
</dbReference>
<evidence type="ECO:0000313" key="12">
    <source>
        <dbReference type="Proteomes" id="UP000199657"/>
    </source>
</evidence>
<comment type="catalytic activity">
    <reaction evidence="8">
        <text>DNA(n) + a 2'-deoxyribonucleoside 5'-triphosphate = DNA(n+1) + diphosphate</text>
        <dbReference type="Rhea" id="RHEA:22508"/>
        <dbReference type="Rhea" id="RHEA-COMP:17339"/>
        <dbReference type="Rhea" id="RHEA-COMP:17340"/>
        <dbReference type="ChEBI" id="CHEBI:33019"/>
        <dbReference type="ChEBI" id="CHEBI:61560"/>
        <dbReference type="ChEBI" id="CHEBI:173112"/>
        <dbReference type="EC" id="2.7.7.7"/>
    </reaction>
</comment>
<evidence type="ECO:0000256" key="7">
    <source>
        <dbReference type="ARBA" id="ARBA00034754"/>
    </source>
</evidence>
<dbReference type="Gene3D" id="1.20.272.10">
    <property type="match status" value="1"/>
</dbReference>
<evidence type="ECO:0000259" key="10">
    <source>
        <dbReference type="Pfam" id="PF06144"/>
    </source>
</evidence>
<evidence type="ECO:0000256" key="8">
    <source>
        <dbReference type="ARBA" id="ARBA00049244"/>
    </source>
</evidence>
<dbReference type="RefSeq" id="WP_091641718.1">
    <property type="nucleotide sequence ID" value="NZ_FOEG01000002.1"/>
</dbReference>
<keyword evidence="4" id="KW-0548">Nucleotidyltransferase</keyword>
<dbReference type="GO" id="GO:0003887">
    <property type="term" value="F:DNA-directed DNA polymerase activity"/>
    <property type="evidence" value="ECO:0007669"/>
    <property type="project" value="UniProtKB-UniRule"/>
</dbReference>
<dbReference type="InterPro" id="IPR010372">
    <property type="entry name" value="DNA_pol3_delta_N"/>
</dbReference>
<organism evidence="11 12">
    <name type="scientific">Aquisalimonas asiatica</name>
    <dbReference type="NCBI Taxonomy" id="406100"/>
    <lineage>
        <taxon>Bacteria</taxon>
        <taxon>Pseudomonadati</taxon>
        <taxon>Pseudomonadota</taxon>
        <taxon>Gammaproteobacteria</taxon>
        <taxon>Chromatiales</taxon>
        <taxon>Ectothiorhodospiraceae</taxon>
        <taxon>Aquisalimonas</taxon>
    </lineage>
</organism>
<dbReference type="STRING" id="406100.SAMN04488052_102628"/>
<dbReference type="EC" id="2.7.7.7" evidence="1 9"/>
<reference evidence="11 12" key="1">
    <citation type="submission" date="2016-10" db="EMBL/GenBank/DDBJ databases">
        <authorList>
            <person name="de Groot N.N."/>
        </authorList>
    </citation>
    <scope>NUCLEOTIDE SEQUENCE [LARGE SCALE GENOMIC DNA]</scope>
    <source>
        <strain evidence="11 12">CGMCC 1.6291</strain>
    </source>
</reference>
<evidence type="ECO:0000256" key="4">
    <source>
        <dbReference type="ARBA" id="ARBA00022695"/>
    </source>
</evidence>
<comment type="similarity">
    <text evidence="7">Belongs to the DNA polymerase HolA subunit family.</text>
</comment>
<keyword evidence="6" id="KW-0239">DNA-directed DNA polymerase</keyword>
<dbReference type="CDD" id="cd18138">
    <property type="entry name" value="HLD_clamp_pol_III_delta"/>
    <property type="match status" value="1"/>
</dbReference>
<protein>
    <recommendedName>
        <fullName evidence="2 9">DNA polymerase III subunit delta</fullName>
        <ecNumber evidence="1 9">2.7.7.7</ecNumber>
    </recommendedName>
</protein>
<dbReference type="OrthoDB" id="9770982at2"/>
<evidence type="ECO:0000256" key="9">
    <source>
        <dbReference type="NCBIfam" id="TIGR01128"/>
    </source>
</evidence>
<dbReference type="Proteomes" id="UP000199657">
    <property type="component" value="Unassembled WGS sequence"/>
</dbReference>
<evidence type="ECO:0000256" key="6">
    <source>
        <dbReference type="ARBA" id="ARBA00022932"/>
    </source>
</evidence>
<dbReference type="PANTHER" id="PTHR34388:SF1">
    <property type="entry name" value="DNA POLYMERASE III SUBUNIT DELTA"/>
    <property type="match status" value="1"/>
</dbReference>
<keyword evidence="5" id="KW-0235">DNA replication</keyword>
<dbReference type="Gene3D" id="1.10.8.60">
    <property type="match status" value="1"/>
</dbReference>
<feature type="domain" description="DNA polymerase III delta N-terminal" evidence="10">
    <location>
        <begin position="21"/>
        <end position="136"/>
    </location>
</feature>
<dbReference type="PANTHER" id="PTHR34388">
    <property type="entry name" value="DNA POLYMERASE III SUBUNIT DELTA"/>
    <property type="match status" value="1"/>
</dbReference>
<evidence type="ECO:0000256" key="5">
    <source>
        <dbReference type="ARBA" id="ARBA00022705"/>
    </source>
</evidence>
<dbReference type="SUPFAM" id="SSF48019">
    <property type="entry name" value="post-AAA+ oligomerization domain-like"/>
    <property type="match status" value="1"/>
</dbReference>
<sequence length="343" mass="37503">MRLKPEQVADTLERNLLPVWLITGDEPLLVGEAMDAVRTAARQAGHTEREVLEVEAGFDWQRLAAAADNLSLFGDRRIIELRMPTGKPGQAGARALSDYCARAPEDTVLMISAPRLDAGTRKAAWVNAIDTAGAVVQVWPLEQRQLPGWLEQRLRQAGLAPTRDAVQLLAERSEGNLLAAVQEIEKLRLLVPKGELDADAVRQAVADSARFDVFDLTAAALQGEVARCARIVGGLREEGVEPTLVLWALSREVRLVCQLQGAPGQAEQVLKKNGAFGPRKSQLQRAAQRGGPRRWQALLMRCARADRVIKGVAPGRIWDELLQLSIAIAGGYGKRRRPQPARA</sequence>
<dbReference type="Gene3D" id="3.40.50.300">
    <property type="entry name" value="P-loop containing nucleotide triphosphate hydrolases"/>
    <property type="match status" value="1"/>
</dbReference>
<dbReference type="NCBIfam" id="TIGR01128">
    <property type="entry name" value="holA"/>
    <property type="match status" value="1"/>
</dbReference>
<dbReference type="InterPro" id="IPR027417">
    <property type="entry name" value="P-loop_NTPase"/>
</dbReference>
<keyword evidence="3" id="KW-0808">Transferase</keyword>
<gene>
    <name evidence="11" type="ORF">SAMN04488052_102628</name>
</gene>